<dbReference type="Pfam" id="PF20597">
    <property type="entry name" value="pAdhesive_15"/>
    <property type="match status" value="1"/>
</dbReference>
<reference evidence="3 4" key="2">
    <citation type="submission" date="2018-04" db="EMBL/GenBank/DDBJ databases">
        <title>Thauera lacus sp. nov., isolated from an saline lake in Inner Mongolia, China.</title>
        <authorList>
            <person name="Liang Q.-Y."/>
        </authorList>
    </citation>
    <scope>NUCLEOTIDE SEQUENCE [LARGE SCALE GENOMIC DNA]</scope>
    <source>
        <strain evidence="3 4">D20</strain>
    </source>
</reference>
<keyword evidence="1" id="KW-0732">Signal</keyword>
<dbReference type="NCBIfam" id="TIGR04215">
    <property type="entry name" value="choice_anch_A"/>
    <property type="match status" value="1"/>
</dbReference>
<feature type="domain" description="Choice-of-anchor A" evidence="2">
    <location>
        <begin position="33"/>
        <end position="302"/>
    </location>
</feature>
<organism evidence="3 4">
    <name type="scientific">Pseudothauera lacus</name>
    <dbReference type="NCBI Taxonomy" id="2136175"/>
    <lineage>
        <taxon>Bacteria</taxon>
        <taxon>Pseudomonadati</taxon>
        <taxon>Pseudomonadota</taxon>
        <taxon>Betaproteobacteria</taxon>
        <taxon>Rhodocyclales</taxon>
        <taxon>Zoogloeaceae</taxon>
        <taxon>Pseudothauera</taxon>
    </lineage>
</organism>
<accession>A0A2T4IIQ1</accession>
<sequence length="343" mass="34859">MYITPNALRRLTGALACMACVVNAHAAPLSASEILQQFNLVAFGNVVSTSDVDGRAYIGGNVSGGDYAQHPHRLLDSDYAGLVVGGNATRVNVNGGGVSIGGNLANANINQGSAHVAGNASNVNFNGGPAYVGGAAGASNFNGGRTTTATAQPDTAAFESTLRAFSSQLAGLADSGSSVAISGNRASFTAIPGANGIAVFDLHNLDTLVLAASEFDFNLGGAQIVIINIDDPIINIAANFLGGSALSIATQVIWNFHQATAITLHTQFGGTVLAPNAHLTNYNNIEGSVVVTSLQQHGEIHLQPPTTLPPLDPPTGIPAPGTLALLLGSLTLLGLHTRRRAVV</sequence>
<protein>
    <submittedName>
        <fullName evidence="3">PEP-CTERM sorting domain-containing protein</fullName>
    </submittedName>
</protein>
<evidence type="ECO:0000259" key="2">
    <source>
        <dbReference type="Pfam" id="PF20597"/>
    </source>
</evidence>
<evidence type="ECO:0000313" key="3">
    <source>
        <dbReference type="EMBL" id="PTD97644.1"/>
    </source>
</evidence>
<proteinExistence type="predicted"/>
<dbReference type="RefSeq" id="WP_107492164.1">
    <property type="nucleotide sequence ID" value="NZ_PZKC01000002.1"/>
</dbReference>
<evidence type="ECO:0000256" key="1">
    <source>
        <dbReference type="SAM" id="SignalP"/>
    </source>
</evidence>
<reference evidence="3 4" key="1">
    <citation type="submission" date="2018-03" db="EMBL/GenBank/DDBJ databases">
        <authorList>
            <person name="Keele B.F."/>
        </authorList>
    </citation>
    <scope>NUCLEOTIDE SEQUENCE [LARGE SCALE GENOMIC DNA]</scope>
    <source>
        <strain evidence="3 4">D20</strain>
    </source>
</reference>
<name>A0A2T4IIQ1_9RHOO</name>
<feature type="signal peptide" evidence="1">
    <location>
        <begin position="1"/>
        <end position="26"/>
    </location>
</feature>
<gene>
    <name evidence="3" type="ORF">C8261_02915</name>
</gene>
<dbReference type="EMBL" id="PZKC01000002">
    <property type="protein sequence ID" value="PTD97644.1"/>
    <property type="molecule type" value="Genomic_DNA"/>
</dbReference>
<dbReference type="InterPro" id="IPR026588">
    <property type="entry name" value="Choice_anch_A"/>
</dbReference>
<dbReference type="OrthoDB" id="8718058at2"/>
<dbReference type="AlphaFoldDB" id="A0A2T4IIQ1"/>
<dbReference type="Proteomes" id="UP000241193">
    <property type="component" value="Unassembled WGS sequence"/>
</dbReference>
<feature type="chain" id="PRO_5015586890" evidence="1">
    <location>
        <begin position="27"/>
        <end position="343"/>
    </location>
</feature>
<comment type="caution">
    <text evidence="3">The sequence shown here is derived from an EMBL/GenBank/DDBJ whole genome shotgun (WGS) entry which is preliminary data.</text>
</comment>
<keyword evidence="4" id="KW-1185">Reference proteome</keyword>
<evidence type="ECO:0000313" key="4">
    <source>
        <dbReference type="Proteomes" id="UP000241193"/>
    </source>
</evidence>